<feature type="transmembrane region" description="Helical" evidence="1">
    <location>
        <begin position="21"/>
        <end position="38"/>
    </location>
</feature>
<sequence length="235" mass="25313">MPGDPPAGAASGEPRRAEHRWPVVVALCSALALYAFLPGDLLGIQRWIVVAVGIACLVPLIVVNPLRFTRETAWSRPLSVGLTSVLVVTNQVSLVQIIVALVEGGHQGSVLLLSALQVWVANVIGFAILYWDLDRGGAVSRSMLPRHELPAADFRFPQDEDDDAVVEVAARSSALVGWTPRFIDYFYTSLSNSMAYSATDAMPLSPRFKSLMALQAFGCFVLLALVIARAVNILG</sequence>
<gene>
    <name evidence="2" type="ORF">GB864_04290</name>
</gene>
<name>A0A6I4NXD0_9MICO</name>
<dbReference type="Proteomes" id="UP000438182">
    <property type="component" value="Unassembled WGS sequence"/>
</dbReference>
<feature type="transmembrane region" description="Helical" evidence="1">
    <location>
        <begin position="108"/>
        <end position="131"/>
    </location>
</feature>
<proteinExistence type="predicted"/>
<comment type="caution">
    <text evidence="2">The sequence shown here is derived from an EMBL/GenBank/DDBJ whole genome shotgun (WGS) entry which is preliminary data.</text>
</comment>
<feature type="transmembrane region" description="Helical" evidence="1">
    <location>
        <begin position="78"/>
        <end position="102"/>
    </location>
</feature>
<dbReference type="AlphaFoldDB" id="A0A6I4NXD0"/>
<feature type="transmembrane region" description="Helical" evidence="1">
    <location>
        <begin position="211"/>
        <end position="231"/>
    </location>
</feature>
<feature type="transmembrane region" description="Helical" evidence="1">
    <location>
        <begin position="44"/>
        <end position="66"/>
    </location>
</feature>
<dbReference type="EMBL" id="WSTA01000012">
    <property type="protein sequence ID" value="MWB97772.1"/>
    <property type="molecule type" value="Genomic_DNA"/>
</dbReference>
<keyword evidence="1" id="KW-0812">Transmembrane</keyword>
<keyword evidence="1" id="KW-0472">Membrane</keyword>
<organism evidence="2 3">
    <name type="scientific">Agromyces seonyuensis</name>
    <dbReference type="NCBI Taxonomy" id="2662446"/>
    <lineage>
        <taxon>Bacteria</taxon>
        <taxon>Bacillati</taxon>
        <taxon>Actinomycetota</taxon>
        <taxon>Actinomycetes</taxon>
        <taxon>Micrococcales</taxon>
        <taxon>Microbacteriaceae</taxon>
        <taxon>Agromyces</taxon>
    </lineage>
</organism>
<keyword evidence="3" id="KW-1185">Reference proteome</keyword>
<keyword evidence="1" id="KW-1133">Transmembrane helix</keyword>
<evidence type="ECO:0008006" key="4">
    <source>
        <dbReference type="Google" id="ProtNLM"/>
    </source>
</evidence>
<evidence type="ECO:0000256" key="1">
    <source>
        <dbReference type="SAM" id="Phobius"/>
    </source>
</evidence>
<evidence type="ECO:0000313" key="3">
    <source>
        <dbReference type="Proteomes" id="UP000438182"/>
    </source>
</evidence>
<reference evidence="2 3" key="1">
    <citation type="submission" date="2019-12" db="EMBL/GenBank/DDBJ databases">
        <authorList>
            <person name="Kim Y.S."/>
        </authorList>
    </citation>
    <scope>NUCLEOTIDE SEQUENCE [LARGE SCALE GENOMIC DNA]</scope>
    <source>
        <strain evidence="2 3">MMS17-SY077</strain>
    </source>
</reference>
<protein>
    <recommendedName>
        <fullName evidence="4">DUF1345 domain-containing protein</fullName>
    </recommendedName>
</protein>
<evidence type="ECO:0000313" key="2">
    <source>
        <dbReference type="EMBL" id="MWB97772.1"/>
    </source>
</evidence>
<accession>A0A6I4NXD0</accession>